<evidence type="ECO:0000313" key="1">
    <source>
        <dbReference type="EMBL" id="KZM18606.1"/>
    </source>
</evidence>
<keyword evidence="2" id="KW-1185">Reference proteome</keyword>
<dbReference type="SUPFAM" id="SSF63829">
    <property type="entry name" value="Calcium-dependent phosphotriesterase"/>
    <property type="match status" value="1"/>
</dbReference>
<dbReference type="OrthoDB" id="5307922at2759"/>
<gene>
    <name evidence="1" type="ORF">ST47_g10223</name>
</gene>
<dbReference type="Proteomes" id="UP000076837">
    <property type="component" value="Unassembled WGS sequence"/>
</dbReference>
<evidence type="ECO:0000313" key="2">
    <source>
        <dbReference type="Proteomes" id="UP000076837"/>
    </source>
</evidence>
<accession>A0A162VSY7</accession>
<dbReference type="InterPro" id="IPR011042">
    <property type="entry name" value="6-blade_b-propeller_TolB-like"/>
</dbReference>
<dbReference type="Gene3D" id="2.120.10.30">
    <property type="entry name" value="TolB, C-terminal domain"/>
    <property type="match status" value="1"/>
</dbReference>
<reference evidence="1 2" key="1">
    <citation type="journal article" date="2016" name="Sci. Rep.">
        <title>Draft genome sequencing and secretome analysis of fungal phytopathogen Ascochyta rabiei provides insight into the necrotrophic effector repertoire.</title>
        <authorList>
            <person name="Verma S."/>
            <person name="Gazara R.K."/>
            <person name="Nizam S."/>
            <person name="Parween S."/>
            <person name="Chattopadhyay D."/>
            <person name="Verma P.K."/>
        </authorList>
    </citation>
    <scope>NUCLEOTIDE SEQUENCE [LARGE SCALE GENOMIC DNA]</scope>
    <source>
        <strain evidence="1 2">ArDII</strain>
    </source>
</reference>
<sequence>MLTDNIDSLSSVRLVGVSSSLHDLIKSLLFPLPHTRSSAEMPSVGNLLYYSAVVAWSAAVYQFLIKDILTVGLGLGRVIQSIDEFPYSCQRIEHPQLEACEDLWLDGSDRTLYAACAGTRSRMAWSPAISKLDASGRRPSGAEIVALEIDSIAPNGFFSLRSIKPTGSFGAQGNAILDTVGFTGEFIDDTTIHFYFPNVPPYHGTYFDATELGANATVEVFEFKRGNDEMKHVRTIQSTAVWSPNRPAAVGNGDFLVTNDHGAKVGWRKHLEPLIGGGTVAYCSSEGKCHSATPAPGIDIRANLKFPNGLARGEDGLIYVPSSADGTIKVFALQPNRTLTQLHTIRVGMPLDNVSPDARGDLWVPGFPDTRQTYKGVADPYQHVSPATVFRVRKVSGAGPGELEYEVKKMVEDREGKVISGATTVVHDVKTGRLFMGAAVSPFLVVCEPKQ</sequence>
<dbReference type="AlphaFoldDB" id="A0A162VSY7"/>
<name>A0A162VSY7_DIDRA</name>
<comment type="caution">
    <text evidence="1">The sequence shown here is derived from an EMBL/GenBank/DDBJ whole genome shotgun (WGS) entry which is preliminary data.</text>
</comment>
<organism evidence="1 2">
    <name type="scientific">Didymella rabiei</name>
    <name type="common">Chickpea ascochyta blight fungus</name>
    <name type="synonym">Mycosphaerella rabiei</name>
    <dbReference type="NCBI Taxonomy" id="5454"/>
    <lineage>
        <taxon>Eukaryota</taxon>
        <taxon>Fungi</taxon>
        <taxon>Dikarya</taxon>
        <taxon>Ascomycota</taxon>
        <taxon>Pezizomycotina</taxon>
        <taxon>Dothideomycetes</taxon>
        <taxon>Pleosporomycetidae</taxon>
        <taxon>Pleosporales</taxon>
        <taxon>Pleosporineae</taxon>
        <taxon>Didymellaceae</taxon>
        <taxon>Ascochyta</taxon>
    </lineage>
</organism>
<protein>
    <submittedName>
        <fullName evidence="1">Uncharacterized protein</fullName>
    </submittedName>
</protein>
<dbReference type="PANTHER" id="PTHR11799">
    <property type="entry name" value="PARAOXONASE"/>
    <property type="match status" value="1"/>
</dbReference>
<dbReference type="EMBL" id="JYNV01000324">
    <property type="protein sequence ID" value="KZM18606.1"/>
    <property type="molecule type" value="Genomic_DNA"/>
</dbReference>
<proteinExistence type="predicted"/>
<dbReference type="InterPro" id="IPR051288">
    <property type="entry name" value="Serum_paraoxonase/arylesterase"/>
</dbReference>
<dbReference type="PANTHER" id="PTHR11799:SF20">
    <property type="entry name" value="SMP-30_GLUCONOLACTONASE_LRE-LIKE REGION DOMAIN-CONTAINING PROTEIN"/>
    <property type="match status" value="1"/>
</dbReference>